<name>A0A7J0E490_9ERIC</name>
<feature type="compositionally biased region" description="Polar residues" evidence="1">
    <location>
        <begin position="437"/>
        <end position="453"/>
    </location>
</feature>
<dbReference type="CDD" id="cd11650">
    <property type="entry name" value="AT4G37440_like"/>
    <property type="match status" value="1"/>
</dbReference>
<reference evidence="2 3" key="1">
    <citation type="submission" date="2019-07" db="EMBL/GenBank/DDBJ databases">
        <title>De Novo Assembly of kiwifruit Actinidia rufa.</title>
        <authorList>
            <person name="Sugita-Konishi S."/>
            <person name="Sato K."/>
            <person name="Mori E."/>
            <person name="Abe Y."/>
            <person name="Kisaki G."/>
            <person name="Hamano K."/>
            <person name="Suezawa K."/>
            <person name="Otani M."/>
            <person name="Fukuda T."/>
            <person name="Manabe T."/>
            <person name="Gomi K."/>
            <person name="Tabuchi M."/>
            <person name="Akimitsu K."/>
            <person name="Kataoka I."/>
        </authorList>
    </citation>
    <scope>NUCLEOTIDE SEQUENCE [LARGE SCALE GENOMIC DNA]</scope>
    <source>
        <strain evidence="3">cv. Fuchu</strain>
    </source>
</reference>
<evidence type="ECO:0000313" key="3">
    <source>
        <dbReference type="Proteomes" id="UP000585474"/>
    </source>
</evidence>
<feature type="compositionally biased region" description="Basic and acidic residues" evidence="1">
    <location>
        <begin position="405"/>
        <end position="414"/>
    </location>
</feature>
<accession>A0A7J0E490</accession>
<dbReference type="AlphaFoldDB" id="A0A7J0E490"/>
<evidence type="ECO:0000313" key="2">
    <source>
        <dbReference type="EMBL" id="GFY81314.1"/>
    </source>
</evidence>
<dbReference type="PANTHER" id="PTHR34057">
    <property type="entry name" value="ELONGATION FACTOR"/>
    <property type="match status" value="1"/>
</dbReference>
<dbReference type="EMBL" id="BJWL01000001">
    <property type="protein sequence ID" value="GFY81314.1"/>
    <property type="molecule type" value="Genomic_DNA"/>
</dbReference>
<gene>
    <name evidence="2" type="ORF">Acr_01g0011230</name>
</gene>
<organism evidence="2 3">
    <name type="scientific">Actinidia rufa</name>
    <dbReference type="NCBI Taxonomy" id="165716"/>
    <lineage>
        <taxon>Eukaryota</taxon>
        <taxon>Viridiplantae</taxon>
        <taxon>Streptophyta</taxon>
        <taxon>Embryophyta</taxon>
        <taxon>Tracheophyta</taxon>
        <taxon>Spermatophyta</taxon>
        <taxon>Magnoliopsida</taxon>
        <taxon>eudicotyledons</taxon>
        <taxon>Gunneridae</taxon>
        <taxon>Pentapetalae</taxon>
        <taxon>asterids</taxon>
        <taxon>Ericales</taxon>
        <taxon>Actinidiaceae</taxon>
        <taxon>Actinidia</taxon>
    </lineage>
</organism>
<dbReference type="PANTHER" id="PTHR34057:SF1">
    <property type="entry name" value="ELONGATION FACTOR"/>
    <property type="match status" value="1"/>
</dbReference>
<feature type="region of interest" description="Disordered" evidence="1">
    <location>
        <begin position="21"/>
        <end position="56"/>
    </location>
</feature>
<dbReference type="Proteomes" id="UP000585474">
    <property type="component" value="Unassembled WGS sequence"/>
</dbReference>
<feature type="compositionally biased region" description="Basic and acidic residues" evidence="1">
    <location>
        <begin position="21"/>
        <end position="42"/>
    </location>
</feature>
<feature type="region of interest" description="Disordered" evidence="1">
    <location>
        <begin position="405"/>
        <end position="476"/>
    </location>
</feature>
<comment type="caution">
    <text evidence="2">The sequence shown here is derived from an EMBL/GenBank/DDBJ whole genome shotgun (WGS) entry which is preliminary data.</text>
</comment>
<evidence type="ECO:0000256" key="1">
    <source>
        <dbReference type="SAM" id="MobiDB-lite"/>
    </source>
</evidence>
<proteinExistence type="predicted"/>
<sequence>MVPAQPCITKSQDAIIKVEVEDQQDKQIKAPEDADGDVRNADAEDPNATDYSSSFDGTVSGTENCSGLSDAEVESCFYGDNDFAFDGFGSGFPVRKKKLTNHWRSFIRPLMWRCKWTELKIKEFQSKASKYGRELAVYDQRKQLELDQFTLQNFDSKSLPSTVQSLGRKAMKRRKRKRSYEALVLSLQLLCCNSCMSYITETKKSDPDGTSVAEGFSNPVLLEENTAGLGELGIHSDCSFFESKDGNDSLVEILQKIETVHSHVHKLKSRLVMVIAENGMKFSSSEHLGILVPCDGQTSSACSPTFSACNGDTSSLGALYTPNQHMLENDIRDFVMPESMLSSYGEAISIPDIIESTVSLLSSADVTIYQSQIGDSCEAIMDNVLQEHYQADEVERHTLEKIHEQTMEKHHEPEGSGQEESSNPSPIPVLEPDLVPITSTHQEQSRLTSSLASEINFPKSKRKRGERKAGSGGWNR</sequence>
<dbReference type="OrthoDB" id="21648at2759"/>
<dbReference type="InterPro" id="IPR038745">
    <property type="entry name" value="AT4G37440-like"/>
</dbReference>
<protein>
    <submittedName>
        <fullName evidence="2">Uncharacterized protein</fullName>
    </submittedName>
</protein>
<keyword evidence="3" id="KW-1185">Reference proteome</keyword>